<dbReference type="Gene3D" id="2.30.30.140">
    <property type="match status" value="1"/>
</dbReference>
<dbReference type="SUPFAM" id="SSF159127">
    <property type="entry name" value="HupF/HypC-like"/>
    <property type="match status" value="1"/>
</dbReference>
<gene>
    <name evidence="2" type="ORF">SCAL_001465</name>
</gene>
<evidence type="ECO:0000256" key="1">
    <source>
        <dbReference type="ARBA" id="ARBA00006018"/>
    </source>
</evidence>
<dbReference type="STRING" id="1838285.SCAL_001465"/>
<evidence type="ECO:0000313" key="2">
    <source>
        <dbReference type="EMBL" id="OFV67547.1"/>
    </source>
</evidence>
<keyword evidence="3" id="KW-1185">Reference proteome</keyword>
<dbReference type="InterPro" id="IPR019812">
    <property type="entry name" value="Hydgase_assmbl_chp_CS"/>
</dbReference>
<comment type="similarity">
    <text evidence="1">Belongs to the HupF/HypC family.</text>
</comment>
<sequence length="79" mass="8670">MCLAVPGKVVEIDGNDARVDFGGVLQTVNVSLVDVKPGEYVIVHAGFAIEVIDEEGAKETLDLWRDLLEDRVGVLREEF</sequence>
<dbReference type="NCBIfam" id="TIGR00074">
    <property type="entry name" value="hypC_hupF"/>
    <property type="match status" value="1"/>
</dbReference>
<dbReference type="PRINTS" id="PR00445">
    <property type="entry name" value="HUPFHYPC"/>
</dbReference>
<dbReference type="AlphaFoldDB" id="A0A1F2P846"/>
<dbReference type="PANTHER" id="PTHR35177:SF2">
    <property type="entry name" value="HYDROGENASE MATURATION FACTOR HYBG"/>
    <property type="match status" value="1"/>
</dbReference>
<protein>
    <submittedName>
        <fullName evidence="2">Hydrogenase expression/formation protein, HypC</fullName>
    </submittedName>
</protein>
<dbReference type="EMBL" id="LYOS01000004">
    <property type="protein sequence ID" value="OFV67547.1"/>
    <property type="molecule type" value="Genomic_DNA"/>
</dbReference>
<dbReference type="PATRIC" id="fig|1838285.3.peg.1488"/>
<accession>A0A1F2P846</accession>
<proteinExistence type="inferred from homology"/>
<comment type="caution">
    <text evidence="2">The sequence shown here is derived from an EMBL/GenBank/DDBJ whole genome shotgun (WGS) entry which is preliminary data.</text>
</comment>
<reference evidence="2" key="1">
    <citation type="submission" date="2016-05" db="EMBL/GenBank/DDBJ databases">
        <title>Microbial consortia oxidize butane by reversing methanogenesis.</title>
        <authorList>
            <person name="Laso-Perez R."/>
            <person name="Richter M."/>
            <person name="Wegener G."/>
            <person name="Musat F."/>
        </authorList>
    </citation>
    <scope>NUCLEOTIDE SEQUENCE [LARGE SCALE GENOMIC DNA]</scope>
    <source>
        <strain evidence="2">BOX2</strain>
    </source>
</reference>
<dbReference type="GO" id="GO:1902670">
    <property type="term" value="F:carbon dioxide binding"/>
    <property type="evidence" value="ECO:0007669"/>
    <property type="project" value="TreeGrafter"/>
</dbReference>
<dbReference type="Proteomes" id="UP000186940">
    <property type="component" value="Unassembled WGS sequence"/>
</dbReference>
<dbReference type="PANTHER" id="PTHR35177">
    <property type="entry name" value="HYDROGENASE MATURATION FACTOR HYBG"/>
    <property type="match status" value="1"/>
</dbReference>
<dbReference type="PROSITE" id="PS01097">
    <property type="entry name" value="HUPF_HYPC"/>
    <property type="match status" value="1"/>
</dbReference>
<organism evidence="2 3">
    <name type="scientific">Candidatus Syntropharchaeum caldarium</name>
    <dbReference type="NCBI Taxonomy" id="1838285"/>
    <lineage>
        <taxon>Archaea</taxon>
        <taxon>Methanobacteriati</taxon>
        <taxon>Methanobacteriota</taxon>
        <taxon>Stenosarchaea group</taxon>
        <taxon>Methanomicrobia</taxon>
        <taxon>Methanosarcinales</taxon>
        <taxon>ANME-2 cluster</taxon>
        <taxon>Candidatus Syntropharchaeum</taxon>
    </lineage>
</organism>
<dbReference type="GO" id="GO:0005506">
    <property type="term" value="F:iron ion binding"/>
    <property type="evidence" value="ECO:0007669"/>
    <property type="project" value="TreeGrafter"/>
</dbReference>
<evidence type="ECO:0000313" key="3">
    <source>
        <dbReference type="Proteomes" id="UP000186940"/>
    </source>
</evidence>
<dbReference type="Pfam" id="PF01455">
    <property type="entry name" value="HupF_HypC"/>
    <property type="match status" value="1"/>
</dbReference>
<dbReference type="GO" id="GO:0051604">
    <property type="term" value="P:protein maturation"/>
    <property type="evidence" value="ECO:0007669"/>
    <property type="project" value="TreeGrafter"/>
</dbReference>
<dbReference type="InterPro" id="IPR001109">
    <property type="entry name" value="Hydrogenase_HupF/HypC"/>
</dbReference>
<dbReference type="FunFam" id="2.30.30.140:FF:000022">
    <property type="entry name" value="Hydrogenase assembly chaperone HybG"/>
    <property type="match status" value="1"/>
</dbReference>
<name>A0A1F2P846_9EURY</name>